<dbReference type="Proteomes" id="UP000006222">
    <property type="component" value="Unassembled WGS sequence"/>
</dbReference>
<sequence length="72" mass="8013">MLDRVGGARMRATTSDIFRRMRVRAVVVNARMGMGGIARRHMMVSSRQKPATDHICDQSDSTDPEFHAVPNG</sequence>
<evidence type="ECO:0000313" key="3">
    <source>
        <dbReference type="Proteomes" id="UP000006222"/>
    </source>
</evidence>
<dbReference type="PATRIC" id="fig|991778.3.peg.2774"/>
<evidence type="ECO:0000313" key="2">
    <source>
        <dbReference type="EMBL" id="EGF27452.1"/>
    </source>
</evidence>
<evidence type="ECO:0000256" key="1">
    <source>
        <dbReference type="SAM" id="MobiDB-lite"/>
    </source>
</evidence>
<name>F2ASB8_RHOBT</name>
<organism evidence="2 3">
    <name type="scientific">Rhodopirellula baltica WH47</name>
    <dbReference type="NCBI Taxonomy" id="991778"/>
    <lineage>
        <taxon>Bacteria</taxon>
        <taxon>Pseudomonadati</taxon>
        <taxon>Planctomycetota</taxon>
        <taxon>Planctomycetia</taxon>
        <taxon>Pirellulales</taxon>
        <taxon>Pirellulaceae</taxon>
        <taxon>Rhodopirellula</taxon>
    </lineage>
</organism>
<dbReference type="AlphaFoldDB" id="F2ASB8"/>
<protein>
    <submittedName>
        <fullName evidence="2">Uncharacterized protein</fullName>
    </submittedName>
</protein>
<accession>F2ASB8</accession>
<gene>
    <name evidence="2" type="ORF">RBWH47_02064</name>
</gene>
<comment type="caution">
    <text evidence="2">The sequence shown here is derived from an EMBL/GenBank/DDBJ whole genome shotgun (WGS) entry which is preliminary data.</text>
</comment>
<dbReference type="EMBL" id="AFAR01000142">
    <property type="protein sequence ID" value="EGF27452.1"/>
    <property type="molecule type" value="Genomic_DNA"/>
</dbReference>
<proteinExistence type="predicted"/>
<reference evidence="2 3" key="1">
    <citation type="journal article" date="2013" name="Mar. Genomics">
        <title>Expression of sulfatases in Rhodopirellula baltica and the diversity of sulfatases in the genus Rhodopirellula.</title>
        <authorList>
            <person name="Wegner C.E."/>
            <person name="Richter-Heitmann T."/>
            <person name="Klindworth A."/>
            <person name="Klockow C."/>
            <person name="Richter M."/>
            <person name="Achstetter T."/>
            <person name="Glockner F.O."/>
            <person name="Harder J."/>
        </authorList>
    </citation>
    <scope>NUCLEOTIDE SEQUENCE [LARGE SCALE GENOMIC DNA]</scope>
    <source>
        <strain evidence="2 3">WH47</strain>
    </source>
</reference>
<feature type="region of interest" description="Disordered" evidence="1">
    <location>
        <begin position="47"/>
        <end position="72"/>
    </location>
</feature>